<comment type="pathway">
    <text evidence="4">Amino-acid biosynthesis; L-histidine biosynthesis; L-histidine from 5-phospho-alpha-D-ribose 1-diphosphate: step 2/9.</text>
</comment>
<keyword evidence="11" id="KW-0479">Metal-binding</keyword>
<sequence>MIEPDFSKGLLTTVVVDQATKDVLMVAWMNRNSYQKTLATGQTWFWSRSRQELWHKGATSGNTQQVVEMILDCDQDTLLVKVIPAGPACHTGQRSCFFNQVKNFSKGLV</sequence>
<evidence type="ECO:0000256" key="2">
    <source>
        <dbReference type="ARBA" id="ARBA00001460"/>
    </source>
</evidence>
<feature type="domain" description="Phosphoribosyl-AMP cyclohydrolase" evidence="12">
    <location>
        <begin position="25"/>
        <end position="98"/>
    </location>
</feature>
<feature type="binding site" evidence="11">
    <location>
        <position position="96"/>
    </location>
    <ligand>
        <name>Zn(2+)</name>
        <dbReference type="ChEBI" id="CHEBI:29105"/>
        <note>ligand shared between dimeric partners</note>
    </ligand>
</feature>
<evidence type="ECO:0000256" key="3">
    <source>
        <dbReference type="ARBA" id="ARBA00005169"/>
    </source>
</evidence>
<gene>
    <name evidence="11" type="primary">hisI</name>
    <name evidence="13" type="ORF">BSQ50_08530</name>
</gene>
<comment type="similarity">
    <text evidence="6">In the N-terminal section; belongs to the PRA-CH family.</text>
</comment>
<dbReference type="HAMAP" id="MF_01021">
    <property type="entry name" value="HisI"/>
    <property type="match status" value="1"/>
</dbReference>
<dbReference type="Proteomes" id="UP000324497">
    <property type="component" value="Chromosome"/>
</dbReference>
<proteinExistence type="inferred from homology"/>
<dbReference type="GO" id="GO:0000105">
    <property type="term" value="P:L-histidine biosynthetic process"/>
    <property type="evidence" value="ECO:0007669"/>
    <property type="project" value="UniProtKB-UniRule"/>
</dbReference>
<dbReference type="SUPFAM" id="SSF141734">
    <property type="entry name" value="HisI-like"/>
    <property type="match status" value="1"/>
</dbReference>
<dbReference type="EC" id="3.5.4.19" evidence="11"/>
<dbReference type="GO" id="GO:0008270">
    <property type="term" value="F:zinc ion binding"/>
    <property type="evidence" value="ECO:0007669"/>
    <property type="project" value="UniProtKB-UniRule"/>
</dbReference>
<dbReference type="UniPathway" id="UPA00031">
    <property type="reaction ID" value="UER00008"/>
</dbReference>
<evidence type="ECO:0000256" key="7">
    <source>
        <dbReference type="ARBA" id="ARBA00022490"/>
    </source>
</evidence>
<name>A0A3S6QWY7_9LACO</name>
<evidence type="ECO:0000256" key="10">
    <source>
        <dbReference type="ARBA" id="ARBA00023102"/>
    </source>
</evidence>
<dbReference type="InterPro" id="IPR026660">
    <property type="entry name" value="PRA-CH"/>
</dbReference>
<comment type="catalytic activity">
    <reaction evidence="2">
        <text>1-(5-phospho-beta-D-ribosyl)-ATP + H2O = 1-(5-phospho-beta-D-ribosyl)-5'-AMP + diphosphate + H(+)</text>
        <dbReference type="Rhea" id="RHEA:22828"/>
        <dbReference type="ChEBI" id="CHEBI:15377"/>
        <dbReference type="ChEBI" id="CHEBI:15378"/>
        <dbReference type="ChEBI" id="CHEBI:33019"/>
        <dbReference type="ChEBI" id="CHEBI:59457"/>
        <dbReference type="ChEBI" id="CHEBI:73183"/>
        <dbReference type="EC" id="3.6.1.31"/>
    </reaction>
</comment>
<dbReference type="GO" id="GO:0004635">
    <property type="term" value="F:phosphoribosyl-AMP cyclohydrolase activity"/>
    <property type="evidence" value="ECO:0007669"/>
    <property type="project" value="UniProtKB-UniRule"/>
</dbReference>
<dbReference type="AlphaFoldDB" id="A0A3S6QWY7"/>
<keyword evidence="11" id="KW-0862">Zinc</keyword>
<evidence type="ECO:0000313" key="14">
    <source>
        <dbReference type="Proteomes" id="UP000324497"/>
    </source>
</evidence>
<evidence type="ECO:0000256" key="5">
    <source>
        <dbReference type="ARBA" id="ARBA00007731"/>
    </source>
</evidence>
<dbReference type="EMBL" id="CP018180">
    <property type="protein sequence ID" value="AUJ32574.1"/>
    <property type="molecule type" value="Genomic_DNA"/>
</dbReference>
<dbReference type="FunFam" id="3.10.20.810:FF:000001">
    <property type="entry name" value="Histidine biosynthesis bifunctional protein HisIE"/>
    <property type="match status" value="1"/>
</dbReference>
<feature type="binding site" evidence="11">
    <location>
        <position position="89"/>
    </location>
    <ligand>
        <name>Zn(2+)</name>
        <dbReference type="ChEBI" id="CHEBI:29105"/>
        <note>ligand shared between dimeric partners</note>
    </ligand>
</feature>
<dbReference type="InterPro" id="IPR038019">
    <property type="entry name" value="PRib_AMP_CycHydrolase_sf"/>
</dbReference>
<dbReference type="Gene3D" id="3.10.20.810">
    <property type="entry name" value="Phosphoribosyl-AMP cyclohydrolase"/>
    <property type="match status" value="1"/>
</dbReference>
<comment type="subunit">
    <text evidence="11">Homodimer.</text>
</comment>
<keyword evidence="7 11" id="KW-0963">Cytoplasm</keyword>
<dbReference type="KEGG" id="lng:BSQ50_08530"/>
<evidence type="ECO:0000256" key="11">
    <source>
        <dbReference type="HAMAP-Rule" id="MF_01021"/>
    </source>
</evidence>
<keyword evidence="8 11" id="KW-0028">Amino-acid biosynthesis</keyword>
<evidence type="ECO:0000256" key="4">
    <source>
        <dbReference type="ARBA" id="ARBA00005204"/>
    </source>
</evidence>
<comment type="similarity">
    <text evidence="11">Belongs to the PRA-CH family.</text>
</comment>
<comment type="similarity">
    <text evidence="5">In the C-terminal section; belongs to the PRA-PH family.</text>
</comment>
<evidence type="ECO:0000259" key="12">
    <source>
        <dbReference type="Pfam" id="PF01502"/>
    </source>
</evidence>
<feature type="binding site" evidence="11">
    <location>
        <position position="74"/>
    </location>
    <ligand>
        <name>Mg(2+)</name>
        <dbReference type="ChEBI" id="CHEBI:18420"/>
    </ligand>
</feature>
<keyword evidence="9 11" id="KW-0378">Hydrolase</keyword>
<comment type="pathway">
    <text evidence="3 11">Amino-acid biosynthesis; L-histidine biosynthesis; L-histidine from 5-phospho-alpha-D-ribose 1-diphosphate: step 3/9.</text>
</comment>
<keyword evidence="10 11" id="KW-0368">Histidine biosynthesis</keyword>
<keyword evidence="11" id="KW-0460">Magnesium</keyword>
<protein>
    <recommendedName>
        <fullName evidence="11">Phosphoribosyl-AMP cyclohydrolase</fullName>
        <shortName evidence="11">PRA-CH</shortName>
        <ecNumber evidence="11">3.5.4.19</ecNumber>
    </recommendedName>
</protein>
<dbReference type="Pfam" id="PF01502">
    <property type="entry name" value="PRA-CH"/>
    <property type="match status" value="1"/>
</dbReference>
<feature type="binding site" evidence="11">
    <location>
        <position position="73"/>
    </location>
    <ligand>
        <name>Zn(2+)</name>
        <dbReference type="ChEBI" id="CHEBI:29105"/>
        <note>ligand shared between dimeric partners</note>
    </ligand>
</feature>
<evidence type="ECO:0000256" key="9">
    <source>
        <dbReference type="ARBA" id="ARBA00022801"/>
    </source>
</evidence>
<feature type="binding site" evidence="11">
    <location>
        <position position="72"/>
    </location>
    <ligand>
        <name>Mg(2+)</name>
        <dbReference type="ChEBI" id="CHEBI:18420"/>
    </ligand>
</feature>
<comment type="cofactor">
    <cofactor evidence="11">
        <name>Mg(2+)</name>
        <dbReference type="ChEBI" id="CHEBI:18420"/>
    </cofactor>
    <text evidence="11">Binds 1 Mg(2+) ion per subunit.</text>
</comment>
<comment type="function">
    <text evidence="11">Catalyzes the hydrolysis of the adenine ring of phosphoribosyl-AMP.</text>
</comment>
<dbReference type="PANTHER" id="PTHR42945">
    <property type="entry name" value="HISTIDINE BIOSYNTHESIS BIFUNCTIONAL PROTEIN"/>
    <property type="match status" value="1"/>
</dbReference>
<keyword evidence="14" id="KW-1185">Reference proteome</keyword>
<evidence type="ECO:0000313" key="13">
    <source>
        <dbReference type="EMBL" id="AUJ32574.1"/>
    </source>
</evidence>
<dbReference type="PANTHER" id="PTHR42945:SF9">
    <property type="entry name" value="HISTIDINE BIOSYNTHESIS BIFUNCTIONAL PROTEIN HISIE"/>
    <property type="match status" value="1"/>
</dbReference>
<evidence type="ECO:0000256" key="8">
    <source>
        <dbReference type="ARBA" id="ARBA00022605"/>
    </source>
</evidence>
<dbReference type="GO" id="GO:0004636">
    <property type="term" value="F:phosphoribosyl-ATP diphosphatase activity"/>
    <property type="evidence" value="ECO:0007669"/>
    <property type="project" value="UniProtKB-EC"/>
</dbReference>
<comment type="subcellular location">
    <subcellularLocation>
        <location evidence="11">Cytoplasm</location>
    </subcellularLocation>
</comment>
<reference evidence="13 14" key="1">
    <citation type="submission" date="2016-11" db="EMBL/GenBank/DDBJ databases">
        <title>Interaction between Lactobacillus species and yeast in water kefir.</title>
        <authorList>
            <person name="Behr J."/>
            <person name="Xu D."/>
            <person name="Vogel R.F."/>
        </authorList>
    </citation>
    <scope>NUCLEOTIDE SEQUENCE [LARGE SCALE GENOMIC DNA]</scope>
    <source>
        <strain evidence="13 14">TMW 1.1827</strain>
    </source>
</reference>
<dbReference type="GO" id="GO:0005737">
    <property type="term" value="C:cytoplasm"/>
    <property type="evidence" value="ECO:0007669"/>
    <property type="project" value="UniProtKB-SubCell"/>
</dbReference>
<comment type="cofactor">
    <cofactor evidence="11">
        <name>Zn(2+)</name>
        <dbReference type="ChEBI" id="CHEBI:29105"/>
    </cofactor>
    <text evidence="11">Binds 1 zinc ion per subunit.</text>
</comment>
<accession>A0A3S6QWY7</accession>
<comment type="catalytic activity">
    <reaction evidence="1 11">
        <text>1-(5-phospho-beta-D-ribosyl)-5'-AMP + H2O = 1-(5-phospho-beta-D-ribosyl)-5-[(5-phospho-beta-D-ribosylamino)methylideneamino]imidazole-4-carboxamide</text>
        <dbReference type="Rhea" id="RHEA:20049"/>
        <dbReference type="ChEBI" id="CHEBI:15377"/>
        <dbReference type="ChEBI" id="CHEBI:58435"/>
        <dbReference type="ChEBI" id="CHEBI:59457"/>
        <dbReference type="EC" id="3.5.4.19"/>
    </reaction>
</comment>
<evidence type="ECO:0000256" key="1">
    <source>
        <dbReference type="ARBA" id="ARBA00000024"/>
    </source>
</evidence>
<dbReference type="InterPro" id="IPR002496">
    <property type="entry name" value="PRib_AMP_CycHydrolase_dom"/>
</dbReference>
<feature type="binding site" evidence="11">
    <location>
        <position position="76"/>
    </location>
    <ligand>
        <name>Mg(2+)</name>
        <dbReference type="ChEBI" id="CHEBI:18420"/>
    </ligand>
</feature>
<evidence type="ECO:0000256" key="6">
    <source>
        <dbReference type="ARBA" id="ARBA00008299"/>
    </source>
</evidence>
<organism evidence="13 14">
    <name type="scientific">Liquorilactobacillus nagelii</name>
    <dbReference type="NCBI Taxonomy" id="82688"/>
    <lineage>
        <taxon>Bacteria</taxon>
        <taxon>Bacillati</taxon>
        <taxon>Bacillota</taxon>
        <taxon>Bacilli</taxon>
        <taxon>Lactobacillales</taxon>
        <taxon>Lactobacillaceae</taxon>
        <taxon>Liquorilactobacillus</taxon>
    </lineage>
</organism>
<dbReference type="GO" id="GO:0000287">
    <property type="term" value="F:magnesium ion binding"/>
    <property type="evidence" value="ECO:0007669"/>
    <property type="project" value="UniProtKB-UniRule"/>
</dbReference>
<dbReference type="NCBIfam" id="NF000768">
    <property type="entry name" value="PRK00051.1"/>
    <property type="match status" value="1"/>
</dbReference>